<evidence type="ECO:0000256" key="11">
    <source>
        <dbReference type="ARBA" id="ARBA00023014"/>
    </source>
</evidence>
<dbReference type="CDD" id="cd06198">
    <property type="entry name" value="FNR_like_3"/>
    <property type="match status" value="1"/>
</dbReference>
<comment type="cofactor">
    <cofactor evidence="1">
        <name>FAD</name>
        <dbReference type="ChEBI" id="CHEBI:57692"/>
    </cofactor>
</comment>
<comment type="caution">
    <text evidence="15">The sequence shown here is derived from an EMBL/GenBank/DDBJ whole genome shotgun (WGS) entry which is preliminary data.</text>
</comment>
<keyword evidence="16" id="KW-1185">Reference proteome</keyword>
<dbReference type="eggNOG" id="COG4097">
    <property type="taxonomic scope" value="Bacteria"/>
</dbReference>
<evidence type="ECO:0000256" key="10">
    <source>
        <dbReference type="ARBA" id="ARBA00023004"/>
    </source>
</evidence>
<name>Q0FKZ4_SALBH</name>
<protein>
    <submittedName>
        <fullName evidence="15">Oxidoreductase FAD/NAD(P)-binding protein</fullName>
    </submittedName>
</protein>
<dbReference type="SUPFAM" id="SSF52343">
    <property type="entry name" value="Ferredoxin reductase-like, C-terminal NADP-linked domain"/>
    <property type="match status" value="1"/>
</dbReference>
<keyword evidence="7" id="KW-0274">FAD</keyword>
<dbReference type="InterPro" id="IPR013112">
    <property type="entry name" value="FAD-bd_8"/>
</dbReference>
<dbReference type="InterPro" id="IPR039261">
    <property type="entry name" value="FNR_nucleotide-bd"/>
</dbReference>
<accession>Q0FKZ4</accession>
<dbReference type="PANTHER" id="PTHR47354">
    <property type="entry name" value="NADH OXIDOREDUCTASE HCR"/>
    <property type="match status" value="1"/>
</dbReference>
<dbReference type="GO" id="GO:0051537">
    <property type="term" value="F:2 iron, 2 sulfur cluster binding"/>
    <property type="evidence" value="ECO:0007669"/>
    <property type="project" value="UniProtKB-KW"/>
</dbReference>
<dbReference type="EMBL" id="AATQ01000036">
    <property type="protein sequence ID" value="EAU44866.1"/>
    <property type="molecule type" value="Genomic_DNA"/>
</dbReference>
<dbReference type="InterPro" id="IPR001433">
    <property type="entry name" value="OxRdtase_FAD/NAD-bd"/>
</dbReference>
<feature type="transmembrane region" description="Helical" evidence="13">
    <location>
        <begin position="132"/>
        <end position="152"/>
    </location>
</feature>
<evidence type="ECO:0000256" key="13">
    <source>
        <dbReference type="SAM" id="Phobius"/>
    </source>
</evidence>
<evidence type="ECO:0000256" key="5">
    <source>
        <dbReference type="ARBA" id="ARBA00022714"/>
    </source>
</evidence>
<keyword evidence="8 13" id="KW-1133">Transmembrane helix</keyword>
<evidence type="ECO:0000256" key="4">
    <source>
        <dbReference type="ARBA" id="ARBA00022692"/>
    </source>
</evidence>
<dbReference type="Pfam" id="PF00175">
    <property type="entry name" value="NAD_binding_1"/>
    <property type="match status" value="1"/>
</dbReference>
<dbReference type="GO" id="GO:0050660">
    <property type="term" value="F:flavin adenine dinucleotide binding"/>
    <property type="evidence" value="ECO:0007669"/>
    <property type="project" value="TreeGrafter"/>
</dbReference>
<keyword evidence="9" id="KW-0560">Oxidoreductase</keyword>
<dbReference type="Proteomes" id="UP000006230">
    <property type="component" value="Unassembled WGS sequence"/>
</dbReference>
<dbReference type="PROSITE" id="PS51384">
    <property type="entry name" value="FAD_FR"/>
    <property type="match status" value="1"/>
</dbReference>
<evidence type="ECO:0000256" key="6">
    <source>
        <dbReference type="ARBA" id="ARBA00022723"/>
    </source>
</evidence>
<dbReference type="InterPro" id="IPR050415">
    <property type="entry name" value="MRET"/>
</dbReference>
<dbReference type="GO" id="GO:0046872">
    <property type="term" value="F:metal ion binding"/>
    <property type="evidence" value="ECO:0007669"/>
    <property type="project" value="UniProtKB-KW"/>
</dbReference>
<dbReference type="PRINTS" id="PR00410">
    <property type="entry name" value="PHEHYDRXLASE"/>
</dbReference>
<evidence type="ECO:0000256" key="12">
    <source>
        <dbReference type="ARBA" id="ARBA00023136"/>
    </source>
</evidence>
<dbReference type="AlphaFoldDB" id="Q0FKZ4"/>
<reference evidence="15 16" key="1">
    <citation type="journal article" date="2010" name="J. Bacteriol.">
        <title>Genome sequences of Pelagibaca bermudensis HTCC2601T and Maritimibacter alkaliphilus HTCC2654T, the type strains of two marine Roseobacter genera.</title>
        <authorList>
            <person name="Thrash J.C."/>
            <person name="Cho J.C."/>
            <person name="Ferriera S."/>
            <person name="Johnson J."/>
            <person name="Vergin K.L."/>
            <person name="Giovannoni S.J."/>
        </authorList>
    </citation>
    <scope>NUCLEOTIDE SEQUENCE [LARGE SCALE GENOMIC DNA]</scope>
    <source>
        <strain evidence="16">DSM 26914 / JCM 13377 / KCTC 12554 / HTCC2601</strain>
    </source>
</reference>
<evidence type="ECO:0000256" key="3">
    <source>
        <dbReference type="ARBA" id="ARBA00022630"/>
    </source>
</evidence>
<dbReference type="PANTHER" id="PTHR47354:SF8">
    <property type="entry name" value="1,2-PHENYLACETYL-COA EPOXIDASE, SUBUNIT E"/>
    <property type="match status" value="1"/>
</dbReference>
<organism evidence="15 16">
    <name type="scientific">Salipiger bermudensis (strain DSM 26914 / JCM 13377 / KCTC 12554 / HTCC2601)</name>
    <name type="common">Pelagibaca bermudensis</name>
    <dbReference type="NCBI Taxonomy" id="314265"/>
    <lineage>
        <taxon>Bacteria</taxon>
        <taxon>Pseudomonadati</taxon>
        <taxon>Pseudomonadota</taxon>
        <taxon>Alphaproteobacteria</taxon>
        <taxon>Rhodobacterales</taxon>
        <taxon>Roseobacteraceae</taxon>
        <taxon>Salipiger</taxon>
    </lineage>
</organism>
<dbReference type="HOGENOM" id="CLU_003827_19_1_5"/>
<keyword evidence="3" id="KW-0285">Flavoprotein</keyword>
<gene>
    <name evidence="15" type="ORF">R2601_11039</name>
</gene>
<dbReference type="SUPFAM" id="SSF63380">
    <property type="entry name" value="Riboflavin synthase domain-like"/>
    <property type="match status" value="1"/>
</dbReference>
<evidence type="ECO:0000313" key="15">
    <source>
        <dbReference type="EMBL" id="EAU44866.1"/>
    </source>
</evidence>
<proteinExistence type="predicted"/>
<dbReference type="GO" id="GO:0016491">
    <property type="term" value="F:oxidoreductase activity"/>
    <property type="evidence" value="ECO:0007669"/>
    <property type="project" value="UniProtKB-KW"/>
</dbReference>
<dbReference type="InterPro" id="IPR017938">
    <property type="entry name" value="Riboflavin_synthase-like_b-brl"/>
</dbReference>
<feature type="transmembrane region" description="Helical" evidence="13">
    <location>
        <begin position="463"/>
        <end position="483"/>
    </location>
</feature>
<dbReference type="Gene3D" id="3.40.50.80">
    <property type="entry name" value="Nucleotide-binding domain of ferredoxin-NADP reductase (FNR) module"/>
    <property type="match status" value="1"/>
</dbReference>
<dbReference type="Pfam" id="PF08022">
    <property type="entry name" value="FAD_binding_8"/>
    <property type="match status" value="1"/>
</dbReference>
<comment type="subcellular location">
    <subcellularLocation>
        <location evidence="2">Membrane</location>
        <topology evidence="2">Multi-pass membrane protein</topology>
    </subcellularLocation>
</comment>
<feature type="transmembrane region" description="Helical" evidence="13">
    <location>
        <begin position="48"/>
        <end position="71"/>
    </location>
</feature>
<evidence type="ECO:0000256" key="7">
    <source>
        <dbReference type="ARBA" id="ARBA00022827"/>
    </source>
</evidence>
<dbReference type="InterPro" id="IPR013130">
    <property type="entry name" value="Fe3_Rdtase_TM_dom"/>
</dbReference>
<dbReference type="Pfam" id="PF01794">
    <property type="entry name" value="Ferric_reduct"/>
    <property type="match status" value="1"/>
</dbReference>
<feature type="transmembrane region" description="Helical" evidence="13">
    <location>
        <begin position="21"/>
        <end position="42"/>
    </location>
</feature>
<dbReference type="STRING" id="314265.R2601_11039"/>
<dbReference type="InterPro" id="IPR017927">
    <property type="entry name" value="FAD-bd_FR_type"/>
</dbReference>
<feature type="transmembrane region" description="Helical" evidence="13">
    <location>
        <begin position="92"/>
        <end position="112"/>
    </location>
</feature>
<dbReference type="GO" id="GO:0016020">
    <property type="term" value="C:membrane"/>
    <property type="evidence" value="ECO:0007669"/>
    <property type="project" value="UniProtKB-SubCell"/>
</dbReference>
<evidence type="ECO:0000256" key="1">
    <source>
        <dbReference type="ARBA" id="ARBA00001974"/>
    </source>
</evidence>
<dbReference type="Gene3D" id="2.40.30.10">
    <property type="entry name" value="Translation factors"/>
    <property type="match status" value="1"/>
</dbReference>
<keyword evidence="6" id="KW-0479">Metal-binding</keyword>
<evidence type="ECO:0000256" key="8">
    <source>
        <dbReference type="ARBA" id="ARBA00022989"/>
    </source>
</evidence>
<keyword evidence="11" id="KW-0411">Iron-sulfur</keyword>
<keyword evidence="10" id="KW-0408">Iron</keyword>
<keyword evidence="12 13" id="KW-0472">Membrane</keyword>
<sequence>MEGRMPDLPSHRGIHAGIPPLTLALIYIGAVVLPLALAALLGETHRQVTVQLGAAAGSISAAMILLQMISSGRFEAVSGRIGIDITMAFHKWAAPMALAFALAHVALLIGLPDPDRPNRLARRFATLMTAERLWDARLALILLALLVGLALLRDRLPVRYQIWRGSHALGALALVGLVLAHLVTDGLLGPARAALWTGFAAAVTLPALWVYARRLTRPRSECWTVASLRRVTPRIHEMLLENPHGDSLDFRPGQFVWASVGGQRLPLHDHPFSIASAPGAPQLRLLIQEAGDFTSSLDAVEPGTRVAIDGPHGSFGPSDAPRDGLVLIAGGVGIAPILSMLETFARDGCACRLRFAYAMHDSRDMIPAAMFRPALATLGVTPLLTASRNAGGEIAQGRLGEAQMKLLLDGLDPKRVEVMICGPGPLMTTLTDTLNDLGVPLSHIHYERFSYGSGPLSRKDHRIMAGFATIFAALAAAMALYSLV</sequence>
<evidence type="ECO:0000256" key="9">
    <source>
        <dbReference type="ARBA" id="ARBA00023002"/>
    </source>
</evidence>
<keyword evidence="4 13" id="KW-0812">Transmembrane</keyword>
<feature type="transmembrane region" description="Helical" evidence="13">
    <location>
        <begin position="164"/>
        <end position="182"/>
    </location>
</feature>
<evidence type="ECO:0000256" key="2">
    <source>
        <dbReference type="ARBA" id="ARBA00004141"/>
    </source>
</evidence>
<evidence type="ECO:0000259" key="14">
    <source>
        <dbReference type="PROSITE" id="PS51384"/>
    </source>
</evidence>
<feature type="transmembrane region" description="Helical" evidence="13">
    <location>
        <begin position="194"/>
        <end position="212"/>
    </location>
</feature>
<keyword evidence="5" id="KW-0001">2Fe-2S</keyword>
<feature type="domain" description="FAD-binding FR-type" evidence="14">
    <location>
        <begin position="218"/>
        <end position="318"/>
    </location>
</feature>
<evidence type="ECO:0000313" key="16">
    <source>
        <dbReference type="Proteomes" id="UP000006230"/>
    </source>
</evidence>